<reference evidence="4" key="1">
    <citation type="journal article" date="2011" name="Genome Res.">
        <title>Deep small RNA sequencing from the nematode Ascaris reveals conservation, functional diversification, and novel developmental profiles.</title>
        <authorList>
            <person name="Wang J."/>
            <person name="Czech B."/>
            <person name="Crunk A."/>
            <person name="Wallace A."/>
            <person name="Mitreva M."/>
            <person name="Hannon G.J."/>
            <person name="Davis R.E."/>
        </authorList>
    </citation>
    <scope>NUCLEOTIDE SEQUENCE</scope>
</reference>
<dbReference type="GO" id="GO:0034456">
    <property type="term" value="C:UTP-C complex"/>
    <property type="evidence" value="ECO:0007669"/>
    <property type="project" value="TreeGrafter"/>
</dbReference>
<comment type="similarity">
    <text evidence="1">Belongs to the RRP7 family.</text>
</comment>
<dbReference type="InterPro" id="IPR040446">
    <property type="entry name" value="RRP7"/>
</dbReference>
<dbReference type="GO" id="GO:0006364">
    <property type="term" value="P:rRNA processing"/>
    <property type="evidence" value="ECO:0007669"/>
    <property type="project" value="TreeGrafter"/>
</dbReference>
<feature type="domain" description="Ribosomal RNA-processing protein 7 C-terminal" evidence="3">
    <location>
        <begin position="290"/>
        <end position="408"/>
    </location>
</feature>
<evidence type="ECO:0000259" key="3">
    <source>
        <dbReference type="Pfam" id="PF12923"/>
    </source>
</evidence>
<sequence>MLPLKRAKKKRKLHRLIDGKVVAKSNEQLAFISKEASDNIVVDAKRNAEASNLDVKKQSKGKYANLLLKKRKKHTEMNGNGIIKKSEEADFETAKVKRRKKTNTESIIIDKSKKFDSELAEMKGSKRAVFEAAEIEGSEMGGESACVPSNTTISADGSFDPSKLRAIRYQLSDNYHAKRSLFLKGDASDPLSLLILNIPPFISLESVKTILEHTIVDGTIKEVILKRSMIKGADANETYRVASVRFENEEEVEGALRNCDNKKHFICLSDIGIDILTCGITKYVREYRQAFIRADELQKRVDSFFEVHDAKILEEKQKAKKMHNVPDAEGWITVTRSRFKPVPAAIVVKNKEDLLKLSKKKKRMKDNIPFYTFQLKQSKMKHLEELREKFEEDKKKLALAKAARKFRPD</sequence>
<dbReference type="CDD" id="cd12951">
    <property type="entry name" value="RRP7_Rrp7A"/>
    <property type="match status" value="1"/>
</dbReference>
<dbReference type="PANTHER" id="PTHR13191:SF0">
    <property type="entry name" value="RIBOSOMAL RNA-PROCESSING PROTEIN 7 HOMOLOG A-RELATED"/>
    <property type="match status" value="1"/>
</dbReference>
<feature type="coiled-coil region" evidence="2">
    <location>
        <begin position="373"/>
        <end position="403"/>
    </location>
</feature>
<accession>F1L4X6</accession>
<dbReference type="PANTHER" id="PTHR13191">
    <property type="entry name" value="RIBOSOMAL RNA PROCESSING PROTEIN 7-RELATED"/>
    <property type="match status" value="1"/>
</dbReference>
<evidence type="ECO:0000256" key="2">
    <source>
        <dbReference type="SAM" id="Coils"/>
    </source>
</evidence>
<dbReference type="InterPro" id="IPR024326">
    <property type="entry name" value="RRP7_C"/>
</dbReference>
<protein>
    <submittedName>
        <fullName evidence="4">Ribosomal RNA-processing protein 7</fullName>
    </submittedName>
</protein>
<dbReference type="Pfam" id="PF12923">
    <property type="entry name" value="RRP7"/>
    <property type="match status" value="1"/>
</dbReference>
<dbReference type="Gene3D" id="6.10.250.1770">
    <property type="match status" value="1"/>
</dbReference>
<keyword evidence="2" id="KW-0175">Coiled coil</keyword>
<dbReference type="EMBL" id="JI171422">
    <property type="protein sequence ID" value="ADY45180.1"/>
    <property type="molecule type" value="mRNA"/>
</dbReference>
<dbReference type="GO" id="GO:0032545">
    <property type="term" value="C:CURI complex"/>
    <property type="evidence" value="ECO:0007669"/>
    <property type="project" value="TreeGrafter"/>
</dbReference>
<evidence type="ECO:0000256" key="1">
    <source>
        <dbReference type="ARBA" id="ARBA00006110"/>
    </source>
</evidence>
<name>F1L4X6_ASCSU</name>
<dbReference type="AlphaFoldDB" id="F1L4X6"/>
<organism evidence="4">
    <name type="scientific">Ascaris suum</name>
    <name type="common">Pig roundworm</name>
    <name type="synonym">Ascaris lumbricoides</name>
    <dbReference type="NCBI Taxonomy" id="6253"/>
    <lineage>
        <taxon>Eukaryota</taxon>
        <taxon>Metazoa</taxon>
        <taxon>Ecdysozoa</taxon>
        <taxon>Nematoda</taxon>
        <taxon>Chromadorea</taxon>
        <taxon>Rhabditida</taxon>
        <taxon>Spirurina</taxon>
        <taxon>Ascaridomorpha</taxon>
        <taxon>Ascaridoidea</taxon>
        <taxon>Ascarididae</taxon>
        <taxon>Ascaris</taxon>
    </lineage>
</organism>
<dbReference type="GO" id="GO:0000028">
    <property type="term" value="P:ribosomal small subunit assembly"/>
    <property type="evidence" value="ECO:0007669"/>
    <property type="project" value="TreeGrafter"/>
</dbReference>
<evidence type="ECO:0000313" key="4">
    <source>
        <dbReference type="EMBL" id="ADY45180.1"/>
    </source>
</evidence>
<proteinExistence type="evidence at transcript level"/>